<evidence type="ECO:0000313" key="10">
    <source>
        <dbReference type="EMBL" id="KAK3898433.1"/>
    </source>
</evidence>
<dbReference type="Pfam" id="PF01384">
    <property type="entry name" value="PHO4"/>
    <property type="match status" value="1"/>
</dbReference>
<dbReference type="Proteomes" id="UP001303889">
    <property type="component" value="Unassembled WGS sequence"/>
</dbReference>
<feature type="compositionally biased region" description="Low complexity" evidence="8">
    <location>
        <begin position="333"/>
        <end position="350"/>
    </location>
</feature>
<evidence type="ECO:0000256" key="7">
    <source>
        <dbReference type="RuleBase" id="RU363058"/>
    </source>
</evidence>
<gene>
    <name evidence="10" type="ORF">C8A05DRAFT_37976</name>
</gene>
<keyword evidence="2 7" id="KW-0813">Transport</keyword>
<organism evidence="10 11">
    <name type="scientific">Staphylotrichum tortipilum</name>
    <dbReference type="NCBI Taxonomy" id="2831512"/>
    <lineage>
        <taxon>Eukaryota</taxon>
        <taxon>Fungi</taxon>
        <taxon>Dikarya</taxon>
        <taxon>Ascomycota</taxon>
        <taxon>Pezizomycotina</taxon>
        <taxon>Sordariomycetes</taxon>
        <taxon>Sordariomycetidae</taxon>
        <taxon>Sordariales</taxon>
        <taxon>Chaetomiaceae</taxon>
        <taxon>Staphylotrichum</taxon>
    </lineage>
</organism>
<keyword evidence="5 7" id="KW-1133">Transmembrane helix</keyword>
<dbReference type="InterPro" id="IPR001204">
    <property type="entry name" value="Phos_transporter"/>
</dbReference>
<evidence type="ECO:0000313" key="11">
    <source>
        <dbReference type="Proteomes" id="UP001303889"/>
    </source>
</evidence>
<keyword evidence="9" id="KW-0732">Signal</keyword>
<feature type="transmembrane region" description="Helical" evidence="7">
    <location>
        <begin position="187"/>
        <end position="209"/>
    </location>
</feature>
<reference evidence="10" key="2">
    <citation type="submission" date="2023-05" db="EMBL/GenBank/DDBJ databases">
        <authorList>
            <consortium name="Lawrence Berkeley National Laboratory"/>
            <person name="Steindorff A."/>
            <person name="Hensen N."/>
            <person name="Bonometti L."/>
            <person name="Westerberg I."/>
            <person name="Brannstrom I.O."/>
            <person name="Guillou S."/>
            <person name="Cros-Aarteil S."/>
            <person name="Calhoun S."/>
            <person name="Haridas S."/>
            <person name="Kuo A."/>
            <person name="Mondo S."/>
            <person name="Pangilinan J."/>
            <person name="Riley R."/>
            <person name="Labutti K."/>
            <person name="Andreopoulos B."/>
            <person name="Lipzen A."/>
            <person name="Chen C."/>
            <person name="Yanf M."/>
            <person name="Daum C."/>
            <person name="Ng V."/>
            <person name="Clum A."/>
            <person name="Ohm R."/>
            <person name="Martin F."/>
            <person name="Silar P."/>
            <person name="Natvig D."/>
            <person name="Lalanne C."/>
            <person name="Gautier V."/>
            <person name="Ament-Velasquez S.L."/>
            <person name="Kruys A."/>
            <person name="Hutchinson M.I."/>
            <person name="Powell A.J."/>
            <person name="Barry K."/>
            <person name="Miller A.N."/>
            <person name="Grigoriev I.V."/>
            <person name="Debuchy R."/>
            <person name="Gladieux P."/>
            <person name="Thoren M.H."/>
            <person name="Johannesson H."/>
        </authorList>
    </citation>
    <scope>NUCLEOTIDE SEQUENCE</scope>
    <source>
        <strain evidence="10">CBS 103.79</strain>
    </source>
</reference>
<feature type="transmembrane region" description="Helical" evidence="7">
    <location>
        <begin position="116"/>
        <end position="135"/>
    </location>
</feature>
<keyword evidence="6 7" id="KW-0472">Membrane</keyword>
<proteinExistence type="inferred from homology"/>
<dbReference type="GO" id="GO:0035435">
    <property type="term" value="P:phosphate ion transmembrane transport"/>
    <property type="evidence" value="ECO:0007669"/>
    <property type="project" value="TreeGrafter"/>
</dbReference>
<feature type="signal peptide" evidence="9">
    <location>
        <begin position="1"/>
        <end position="21"/>
    </location>
</feature>
<feature type="transmembrane region" description="Helical" evidence="7">
    <location>
        <begin position="471"/>
        <end position="490"/>
    </location>
</feature>
<evidence type="ECO:0000256" key="9">
    <source>
        <dbReference type="SAM" id="SignalP"/>
    </source>
</evidence>
<comment type="function">
    <text evidence="7">Sodium-phosphate symporter.</text>
</comment>
<feature type="transmembrane region" description="Helical" evidence="7">
    <location>
        <begin position="85"/>
        <end position="104"/>
    </location>
</feature>
<evidence type="ECO:0000256" key="8">
    <source>
        <dbReference type="SAM" id="MobiDB-lite"/>
    </source>
</evidence>
<comment type="subcellular location">
    <subcellularLocation>
        <location evidence="1 7">Membrane</location>
        <topology evidence="1 7">Multi-pass membrane protein</topology>
    </subcellularLocation>
</comment>
<evidence type="ECO:0000256" key="5">
    <source>
        <dbReference type="ARBA" id="ARBA00022989"/>
    </source>
</evidence>
<dbReference type="EMBL" id="MU855938">
    <property type="protein sequence ID" value="KAK3898433.1"/>
    <property type="molecule type" value="Genomic_DNA"/>
</dbReference>
<sequence>MPLHQFDYLFAIGTIFAALDAWNIGANDVANSWATSVASQSVTYIQAMCLASFMEFAGSVGVGARVADTIRTKIVDTSLFANDPALLMLGMVCAVTASSIYLTFATRIGMPVSTTHSIMGGVIGMGVASVGANGVQWVGKGGGVGAINSGVVQVFLAWIIAPGLSAAFASIIFLITKYGVMVRKNPAIWALRVVPFYFGLTASLLTMLLLWKGGNYEVKLTDPEVAGTIVGVGAAFGLLILLTLVPWMYRVVIKNDWQLRWYHIPLGPLLLRRGEAPPPPEGASDGIKDYYAGRLTKDELEARKAAERGDVEVVGSGSPVEAAGTKAEEGSDAASAERTTATTTPSPLAAVQHAPPKSLVGPKPEGKWFEAAVLFWYVKWALLRGVDQEVVNAQSTHSRLASNIEEVHAHATHFDNKTEYMYSFLQIMTAATASFTHGANDIANAIGPYATIFQIWSDGALPAKGKADVPVWILVFGGAMLVIGLWTYGYNIMRNLGNRLTLQSPSRGFSMELGSAITVILATRLKLPVSTTQCITGATVGVGLCSGTWRTVNWRMVSWIYFGWIITLPMTGILSGCLMGIIINAPRWGYSGSLE</sequence>
<reference evidence="10" key="1">
    <citation type="journal article" date="2023" name="Mol. Phylogenet. Evol.">
        <title>Genome-scale phylogeny and comparative genomics of the fungal order Sordariales.</title>
        <authorList>
            <person name="Hensen N."/>
            <person name="Bonometti L."/>
            <person name="Westerberg I."/>
            <person name="Brannstrom I.O."/>
            <person name="Guillou S."/>
            <person name="Cros-Aarteil S."/>
            <person name="Calhoun S."/>
            <person name="Haridas S."/>
            <person name="Kuo A."/>
            <person name="Mondo S."/>
            <person name="Pangilinan J."/>
            <person name="Riley R."/>
            <person name="LaButti K."/>
            <person name="Andreopoulos B."/>
            <person name="Lipzen A."/>
            <person name="Chen C."/>
            <person name="Yan M."/>
            <person name="Daum C."/>
            <person name="Ng V."/>
            <person name="Clum A."/>
            <person name="Steindorff A."/>
            <person name="Ohm R.A."/>
            <person name="Martin F."/>
            <person name="Silar P."/>
            <person name="Natvig D.O."/>
            <person name="Lalanne C."/>
            <person name="Gautier V."/>
            <person name="Ament-Velasquez S.L."/>
            <person name="Kruys A."/>
            <person name="Hutchinson M.I."/>
            <person name="Powell A.J."/>
            <person name="Barry K."/>
            <person name="Miller A.N."/>
            <person name="Grigoriev I.V."/>
            <person name="Debuchy R."/>
            <person name="Gladieux P."/>
            <person name="Hiltunen Thoren M."/>
            <person name="Johannesson H."/>
        </authorList>
    </citation>
    <scope>NUCLEOTIDE SEQUENCE</scope>
    <source>
        <strain evidence="10">CBS 103.79</strain>
    </source>
</reference>
<protein>
    <recommendedName>
        <fullName evidence="7">Phosphate transporter</fullName>
    </recommendedName>
</protein>
<dbReference type="PANTHER" id="PTHR11101:SF80">
    <property type="entry name" value="PHOSPHATE TRANSPORTER"/>
    <property type="match status" value="1"/>
</dbReference>
<dbReference type="PANTHER" id="PTHR11101">
    <property type="entry name" value="PHOSPHATE TRANSPORTER"/>
    <property type="match status" value="1"/>
</dbReference>
<evidence type="ECO:0000256" key="3">
    <source>
        <dbReference type="ARBA" id="ARBA00022592"/>
    </source>
</evidence>
<accession>A0AAN6MEF0</accession>
<keyword evidence="11" id="KW-1185">Reference proteome</keyword>
<comment type="caution">
    <text evidence="10">The sequence shown here is derived from an EMBL/GenBank/DDBJ whole genome shotgun (WGS) entry which is preliminary data.</text>
</comment>
<comment type="similarity">
    <text evidence="7">Belongs to the inorganic phosphate transporter (PiT) (TC 2.A.20) family.</text>
</comment>
<evidence type="ECO:0000256" key="1">
    <source>
        <dbReference type="ARBA" id="ARBA00004141"/>
    </source>
</evidence>
<evidence type="ECO:0000256" key="4">
    <source>
        <dbReference type="ARBA" id="ARBA00022692"/>
    </source>
</evidence>
<feature type="transmembrane region" description="Helical" evidence="7">
    <location>
        <begin position="155"/>
        <end position="175"/>
    </location>
</feature>
<keyword evidence="3 7" id="KW-0592">Phosphate transport</keyword>
<name>A0AAN6MEF0_9PEZI</name>
<feature type="chain" id="PRO_5042939265" description="Phosphate transporter" evidence="9">
    <location>
        <begin position="22"/>
        <end position="595"/>
    </location>
</feature>
<feature type="transmembrane region" description="Helical" evidence="7">
    <location>
        <begin position="559"/>
        <end position="583"/>
    </location>
</feature>
<dbReference type="GO" id="GO:0005315">
    <property type="term" value="F:phosphate transmembrane transporter activity"/>
    <property type="evidence" value="ECO:0007669"/>
    <property type="project" value="InterPro"/>
</dbReference>
<dbReference type="GO" id="GO:0016020">
    <property type="term" value="C:membrane"/>
    <property type="evidence" value="ECO:0007669"/>
    <property type="project" value="UniProtKB-SubCell"/>
</dbReference>
<feature type="region of interest" description="Disordered" evidence="8">
    <location>
        <begin position="315"/>
        <end position="358"/>
    </location>
</feature>
<dbReference type="AlphaFoldDB" id="A0AAN6MEF0"/>
<feature type="transmembrane region" description="Helical" evidence="7">
    <location>
        <begin position="229"/>
        <end position="249"/>
    </location>
</feature>
<keyword evidence="4 7" id="KW-0812">Transmembrane</keyword>
<evidence type="ECO:0000256" key="6">
    <source>
        <dbReference type="ARBA" id="ARBA00023136"/>
    </source>
</evidence>
<evidence type="ECO:0000256" key="2">
    <source>
        <dbReference type="ARBA" id="ARBA00022448"/>
    </source>
</evidence>